<feature type="compositionally biased region" description="Low complexity" evidence="1">
    <location>
        <begin position="21"/>
        <end position="30"/>
    </location>
</feature>
<dbReference type="EMBL" id="BONZ01000032">
    <property type="protein sequence ID" value="GIH15272.1"/>
    <property type="molecule type" value="Genomic_DNA"/>
</dbReference>
<organism evidence="2 3">
    <name type="scientific">Rugosimonospora africana</name>
    <dbReference type="NCBI Taxonomy" id="556532"/>
    <lineage>
        <taxon>Bacteria</taxon>
        <taxon>Bacillati</taxon>
        <taxon>Actinomycetota</taxon>
        <taxon>Actinomycetes</taxon>
        <taxon>Micromonosporales</taxon>
        <taxon>Micromonosporaceae</taxon>
        <taxon>Rugosimonospora</taxon>
    </lineage>
</organism>
<accession>A0A8J3QS57</accession>
<feature type="region of interest" description="Disordered" evidence="1">
    <location>
        <begin position="1"/>
        <end position="77"/>
    </location>
</feature>
<dbReference type="Proteomes" id="UP000642748">
    <property type="component" value="Unassembled WGS sequence"/>
</dbReference>
<dbReference type="RefSeq" id="WP_203918909.1">
    <property type="nucleotide sequence ID" value="NZ_BONZ01000032.1"/>
</dbReference>
<dbReference type="AlphaFoldDB" id="A0A8J3QS57"/>
<evidence type="ECO:0000256" key="1">
    <source>
        <dbReference type="SAM" id="MobiDB-lite"/>
    </source>
</evidence>
<feature type="compositionally biased region" description="Low complexity" evidence="1">
    <location>
        <begin position="40"/>
        <end position="66"/>
    </location>
</feature>
<feature type="compositionally biased region" description="Acidic residues" evidence="1">
    <location>
        <begin position="9"/>
        <end position="20"/>
    </location>
</feature>
<sequence>MASVIVGDADGDAVADDDADATAPGAGASDTLEPEGTRGPSTVVSTTPPKTTPAAAHTATAVPAHVRQTRRRARTRI</sequence>
<comment type="caution">
    <text evidence="2">The sequence shown here is derived from an EMBL/GenBank/DDBJ whole genome shotgun (WGS) entry which is preliminary data.</text>
</comment>
<evidence type="ECO:0000313" key="3">
    <source>
        <dbReference type="Proteomes" id="UP000642748"/>
    </source>
</evidence>
<reference evidence="2" key="1">
    <citation type="submission" date="2021-01" db="EMBL/GenBank/DDBJ databases">
        <title>Whole genome shotgun sequence of Rugosimonospora africana NBRC 104875.</title>
        <authorList>
            <person name="Komaki H."/>
            <person name="Tamura T."/>
        </authorList>
    </citation>
    <scope>NUCLEOTIDE SEQUENCE</scope>
    <source>
        <strain evidence="2">NBRC 104875</strain>
    </source>
</reference>
<name>A0A8J3QS57_9ACTN</name>
<gene>
    <name evidence="2" type="ORF">Raf01_34440</name>
</gene>
<evidence type="ECO:0000313" key="2">
    <source>
        <dbReference type="EMBL" id="GIH15272.1"/>
    </source>
</evidence>
<proteinExistence type="predicted"/>
<keyword evidence="3" id="KW-1185">Reference proteome</keyword>
<feature type="compositionally biased region" description="Basic residues" evidence="1">
    <location>
        <begin position="67"/>
        <end position="77"/>
    </location>
</feature>
<protein>
    <submittedName>
        <fullName evidence="2">Uncharacterized protein</fullName>
    </submittedName>
</protein>